<gene>
    <name evidence="1" type="ORF">GCM10008957_51640</name>
</gene>
<dbReference type="AlphaFoldDB" id="A0A918KVG5"/>
<comment type="caution">
    <text evidence="1">The sequence shown here is derived from an EMBL/GenBank/DDBJ whole genome shotgun (WGS) entry which is preliminary data.</text>
</comment>
<reference evidence="1" key="1">
    <citation type="journal article" date="2014" name="Int. J. Syst. Evol. Microbiol.">
        <title>Complete genome sequence of Corynebacterium casei LMG S-19264T (=DSM 44701T), isolated from a smear-ripened cheese.</title>
        <authorList>
            <consortium name="US DOE Joint Genome Institute (JGI-PGF)"/>
            <person name="Walter F."/>
            <person name="Albersmeier A."/>
            <person name="Kalinowski J."/>
            <person name="Ruckert C."/>
        </authorList>
    </citation>
    <scope>NUCLEOTIDE SEQUENCE</scope>
    <source>
        <strain evidence="1">JCM 31311</strain>
    </source>
</reference>
<dbReference type="EMBL" id="BMQL01000068">
    <property type="protein sequence ID" value="GGR35388.1"/>
    <property type="molecule type" value="Genomic_DNA"/>
</dbReference>
<dbReference type="RefSeq" id="WP_189093411.1">
    <property type="nucleotide sequence ID" value="NZ_BMQL01000068.1"/>
</dbReference>
<organism evidence="1 2">
    <name type="scientific">Deinococcus ruber</name>
    <dbReference type="NCBI Taxonomy" id="1848197"/>
    <lineage>
        <taxon>Bacteria</taxon>
        <taxon>Thermotogati</taxon>
        <taxon>Deinococcota</taxon>
        <taxon>Deinococci</taxon>
        <taxon>Deinococcales</taxon>
        <taxon>Deinococcaceae</taxon>
        <taxon>Deinococcus</taxon>
    </lineage>
</organism>
<evidence type="ECO:0008006" key="3">
    <source>
        <dbReference type="Google" id="ProtNLM"/>
    </source>
</evidence>
<reference evidence="1" key="2">
    <citation type="submission" date="2020-09" db="EMBL/GenBank/DDBJ databases">
        <authorList>
            <person name="Sun Q."/>
            <person name="Ohkuma M."/>
        </authorList>
    </citation>
    <scope>NUCLEOTIDE SEQUENCE</scope>
    <source>
        <strain evidence="1">JCM 31311</strain>
    </source>
</reference>
<dbReference type="Proteomes" id="UP000603865">
    <property type="component" value="Unassembled WGS sequence"/>
</dbReference>
<keyword evidence="2" id="KW-1185">Reference proteome</keyword>
<sequence length="473" mass="53026">MPSVESVAREDLILFLNAAFACTGQREFYHTADEQRVSVQFLHAYILGNYRRLYARTLAAGINDFNAAEIIVNLLRSGQDTPVAFRAEENALLTVALGRLPPQRGWKLITRLRQERINNRRTRALVRAYTLGQRDLTFQAVKYRRHVRAAAVHTHLSLPGELPAFLFGEQQKVFRTPLLETFRQARYSHQAVYDLPFTVAQGMAAKHGIAPSVFLTNIAPRLTERERLRVQGRSDGKVEVHPERLPLTALCSYVLSLPTAERHERQHALIDWLDVAARQVLRRRPLPLPEGRTAAVLDNSYSSSGSREKHRRPLALALASDWLLRSAVPDDTYRAFWTHPVSSPLMVRAQGQTNLTDRFLDALEWGAQTVIVVSDAVENDPPDIFHAAYLAARRLVPNLSVLHFNPVFDAEMLTVRPLSAAVPAVGLRDADDLPTAMGFARFASGQTDVGDLERYLAGRVEAFLNTGRAHVDA</sequence>
<evidence type="ECO:0000313" key="2">
    <source>
        <dbReference type="Proteomes" id="UP000603865"/>
    </source>
</evidence>
<accession>A0A918KVG5</accession>
<name>A0A918KVG5_9DEIO</name>
<proteinExistence type="predicted"/>
<evidence type="ECO:0000313" key="1">
    <source>
        <dbReference type="EMBL" id="GGR35388.1"/>
    </source>
</evidence>
<protein>
    <recommendedName>
        <fullName evidence="3">TROVE domain-containing protein</fullName>
    </recommendedName>
</protein>